<evidence type="ECO:0000313" key="1">
    <source>
        <dbReference type="EMBL" id="CAJ2653878.1"/>
    </source>
</evidence>
<dbReference type="Proteomes" id="UP001177021">
    <property type="component" value="Unassembled WGS sequence"/>
</dbReference>
<gene>
    <name evidence="1" type="ORF">MILVUS5_LOCUS21141</name>
</gene>
<keyword evidence="2" id="KW-1185">Reference proteome</keyword>
<comment type="caution">
    <text evidence="1">The sequence shown here is derived from an EMBL/GenBank/DDBJ whole genome shotgun (WGS) entry which is preliminary data.</text>
</comment>
<evidence type="ECO:0000313" key="2">
    <source>
        <dbReference type="Proteomes" id="UP001177021"/>
    </source>
</evidence>
<dbReference type="EMBL" id="CASHSV030000206">
    <property type="protein sequence ID" value="CAJ2653878.1"/>
    <property type="molecule type" value="Genomic_DNA"/>
</dbReference>
<protein>
    <submittedName>
        <fullName evidence="1">Uncharacterized protein</fullName>
    </submittedName>
</protein>
<organism evidence="1 2">
    <name type="scientific">Trifolium pratense</name>
    <name type="common">Red clover</name>
    <dbReference type="NCBI Taxonomy" id="57577"/>
    <lineage>
        <taxon>Eukaryota</taxon>
        <taxon>Viridiplantae</taxon>
        <taxon>Streptophyta</taxon>
        <taxon>Embryophyta</taxon>
        <taxon>Tracheophyta</taxon>
        <taxon>Spermatophyta</taxon>
        <taxon>Magnoliopsida</taxon>
        <taxon>eudicotyledons</taxon>
        <taxon>Gunneridae</taxon>
        <taxon>Pentapetalae</taxon>
        <taxon>rosids</taxon>
        <taxon>fabids</taxon>
        <taxon>Fabales</taxon>
        <taxon>Fabaceae</taxon>
        <taxon>Papilionoideae</taxon>
        <taxon>50 kb inversion clade</taxon>
        <taxon>NPAAA clade</taxon>
        <taxon>Hologalegina</taxon>
        <taxon>IRL clade</taxon>
        <taxon>Trifolieae</taxon>
        <taxon>Trifolium</taxon>
    </lineage>
</organism>
<accession>A0ACB0KBU2</accession>
<proteinExistence type="predicted"/>
<reference evidence="1" key="1">
    <citation type="submission" date="2023-10" db="EMBL/GenBank/DDBJ databases">
        <authorList>
            <person name="Rodriguez Cubillos JULIANA M."/>
            <person name="De Vega J."/>
        </authorList>
    </citation>
    <scope>NUCLEOTIDE SEQUENCE</scope>
</reference>
<name>A0ACB0KBU2_TRIPR</name>
<sequence length="219" mass="26085">MANNFRRMITLEEGLNTIQNTTNKLQNILENFPDPHLELSLCGREERMNLYSIIYNMCTQKPPYDYSQQLYENYKKIFEDYIKSMVLPSLREKKDEILLRELLRRWSNQKTMTIFLSKGFHYLDRYYISRQGLTSLEEIGFLSFYHLVYDEMHRQVMDAILAMIDRKRAGEPIDETLVNKALTFYLEIGESTGKEEPKHFAETMIKQNAAFYAMSRLQI</sequence>